<evidence type="ECO:0000313" key="1">
    <source>
        <dbReference type="EMBL" id="JAH17933.1"/>
    </source>
</evidence>
<protein>
    <submittedName>
        <fullName evidence="1">Uncharacterized protein</fullName>
    </submittedName>
</protein>
<reference evidence="1" key="2">
    <citation type="journal article" date="2015" name="Fish Shellfish Immunol.">
        <title>Early steps in the European eel (Anguilla anguilla)-Vibrio vulnificus interaction in the gills: Role of the RtxA13 toxin.</title>
        <authorList>
            <person name="Callol A."/>
            <person name="Pajuelo D."/>
            <person name="Ebbesson L."/>
            <person name="Teles M."/>
            <person name="MacKenzie S."/>
            <person name="Amaro C."/>
        </authorList>
    </citation>
    <scope>NUCLEOTIDE SEQUENCE</scope>
</reference>
<reference evidence="1" key="1">
    <citation type="submission" date="2014-11" db="EMBL/GenBank/DDBJ databases">
        <authorList>
            <person name="Amaro Gonzalez C."/>
        </authorList>
    </citation>
    <scope>NUCLEOTIDE SEQUENCE</scope>
</reference>
<sequence length="26" mass="3112">MCVPSPLPLFSVYFTFYLKYIHEQST</sequence>
<dbReference type="EMBL" id="GBXM01090644">
    <property type="protein sequence ID" value="JAH17933.1"/>
    <property type="molecule type" value="Transcribed_RNA"/>
</dbReference>
<accession>A0A0E9QP97</accession>
<organism evidence="1">
    <name type="scientific">Anguilla anguilla</name>
    <name type="common">European freshwater eel</name>
    <name type="synonym">Muraena anguilla</name>
    <dbReference type="NCBI Taxonomy" id="7936"/>
    <lineage>
        <taxon>Eukaryota</taxon>
        <taxon>Metazoa</taxon>
        <taxon>Chordata</taxon>
        <taxon>Craniata</taxon>
        <taxon>Vertebrata</taxon>
        <taxon>Euteleostomi</taxon>
        <taxon>Actinopterygii</taxon>
        <taxon>Neopterygii</taxon>
        <taxon>Teleostei</taxon>
        <taxon>Anguilliformes</taxon>
        <taxon>Anguillidae</taxon>
        <taxon>Anguilla</taxon>
    </lineage>
</organism>
<name>A0A0E9QP97_ANGAN</name>
<dbReference type="AlphaFoldDB" id="A0A0E9QP97"/>
<proteinExistence type="predicted"/>